<organism evidence="2 3">
    <name type="scientific">Salarchaeum japonicum</name>
    <dbReference type="NCBI Taxonomy" id="555573"/>
    <lineage>
        <taxon>Archaea</taxon>
        <taxon>Methanobacteriati</taxon>
        <taxon>Methanobacteriota</taxon>
        <taxon>Stenosarchaea group</taxon>
        <taxon>Halobacteria</taxon>
        <taxon>Halobacteriales</taxon>
        <taxon>Halobacteriaceae</taxon>
    </lineage>
</organism>
<evidence type="ECO:0000313" key="3">
    <source>
        <dbReference type="Proteomes" id="UP001500194"/>
    </source>
</evidence>
<sequence length="96" mass="10104">MEVEKMRNPVAAWRSIREMEEAGYDADELHTEDLLSVFAAAAAVAVVGLGVAAVTGGVLAAVGLLAGCTGVALAIHLTIPLAPRLLAYLTTWRYPR</sequence>
<dbReference type="AlphaFoldDB" id="A0AAV3T157"/>
<name>A0AAV3T157_9EURY</name>
<comment type="caution">
    <text evidence="2">The sequence shown here is derived from an EMBL/GenBank/DDBJ whole genome shotgun (WGS) entry which is preliminary data.</text>
</comment>
<dbReference type="EMBL" id="BAAADU010000002">
    <property type="protein sequence ID" value="GAA0651892.1"/>
    <property type="molecule type" value="Genomic_DNA"/>
</dbReference>
<proteinExistence type="predicted"/>
<feature type="transmembrane region" description="Helical" evidence="1">
    <location>
        <begin position="61"/>
        <end position="82"/>
    </location>
</feature>
<dbReference type="Proteomes" id="UP001500194">
    <property type="component" value="Unassembled WGS sequence"/>
</dbReference>
<keyword evidence="1" id="KW-1133">Transmembrane helix</keyword>
<feature type="transmembrane region" description="Helical" evidence="1">
    <location>
        <begin position="34"/>
        <end position="54"/>
    </location>
</feature>
<keyword evidence="1" id="KW-0812">Transmembrane</keyword>
<gene>
    <name evidence="2" type="ORF">GCM10009019_13680</name>
</gene>
<accession>A0AAV3T157</accession>
<keyword evidence="1" id="KW-0472">Membrane</keyword>
<protein>
    <submittedName>
        <fullName evidence="2">Uncharacterized protein</fullName>
    </submittedName>
</protein>
<evidence type="ECO:0000313" key="2">
    <source>
        <dbReference type="EMBL" id="GAA0651892.1"/>
    </source>
</evidence>
<keyword evidence="3" id="KW-1185">Reference proteome</keyword>
<reference evidence="2 3" key="1">
    <citation type="journal article" date="2019" name="Int. J. Syst. Evol. Microbiol.">
        <title>The Global Catalogue of Microorganisms (GCM) 10K type strain sequencing project: providing services to taxonomists for standard genome sequencing and annotation.</title>
        <authorList>
            <consortium name="The Broad Institute Genomics Platform"/>
            <consortium name="The Broad Institute Genome Sequencing Center for Infectious Disease"/>
            <person name="Wu L."/>
            <person name="Ma J."/>
        </authorList>
    </citation>
    <scope>NUCLEOTIDE SEQUENCE [LARGE SCALE GENOMIC DNA]</scope>
    <source>
        <strain evidence="2 3">JCM 16327</strain>
    </source>
</reference>
<evidence type="ECO:0000256" key="1">
    <source>
        <dbReference type="SAM" id="Phobius"/>
    </source>
</evidence>